<evidence type="ECO:0000313" key="2">
    <source>
        <dbReference type="EnsemblMetazoa" id="XP_044314740.1"/>
    </source>
</evidence>
<reference evidence="2" key="2">
    <citation type="submission" date="2025-05" db="UniProtKB">
        <authorList>
            <consortium name="EnsemblMetazoa"/>
        </authorList>
    </citation>
    <scope>IDENTIFICATION</scope>
</reference>
<protein>
    <recommendedName>
        <fullName evidence="4">Gag protein</fullName>
    </recommendedName>
</protein>
<evidence type="ECO:0008006" key="4">
    <source>
        <dbReference type="Google" id="ProtNLM"/>
    </source>
</evidence>
<feature type="compositionally biased region" description="Polar residues" evidence="1">
    <location>
        <begin position="43"/>
        <end position="60"/>
    </location>
</feature>
<feature type="region of interest" description="Disordered" evidence="1">
    <location>
        <begin position="260"/>
        <end position="373"/>
    </location>
</feature>
<evidence type="ECO:0000256" key="1">
    <source>
        <dbReference type="SAM" id="MobiDB-lite"/>
    </source>
</evidence>
<reference evidence="3" key="1">
    <citation type="journal article" date="2021" name="Elife">
        <title>Highly contiguous assemblies of 101 drosophilid genomes.</title>
        <authorList>
            <person name="Kim B.Y."/>
            <person name="Wang J.R."/>
            <person name="Miller D.E."/>
            <person name="Barmina O."/>
            <person name="Delaney E."/>
            <person name="Thompson A."/>
            <person name="Comeault A.A."/>
            <person name="Peede D."/>
            <person name="D'Agostino E.R."/>
            <person name="Pelaez J."/>
            <person name="Aguilar J.M."/>
            <person name="Haji D."/>
            <person name="Matsunaga T."/>
            <person name="Armstrong E.E."/>
            <person name="Zych M."/>
            <person name="Ogawa Y."/>
            <person name="Stamenkovic-Radak M."/>
            <person name="Jelic M."/>
            <person name="Veselinovic M.S."/>
            <person name="Tanaskovic M."/>
            <person name="Eric P."/>
            <person name="Gao J.J."/>
            <person name="Katoh T.K."/>
            <person name="Toda M.J."/>
            <person name="Watabe H."/>
            <person name="Watada M."/>
            <person name="Davis J.S."/>
            <person name="Moyle L.C."/>
            <person name="Manoli G."/>
            <person name="Bertolini E."/>
            <person name="Kostal V."/>
            <person name="Hawley R.S."/>
            <person name="Takahashi A."/>
            <person name="Jones C.D."/>
            <person name="Price D.K."/>
            <person name="Whiteman N."/>
            <person name="Kopp A."/>
            <person name="Matute D.R."/>
            <person name="Petrov D.A."/>
        </authorList>
    </citation>
    <scope>NUCLEOTIDE SEQUENCE [LARGE SCALE GENOMIC DNA]</scope>
</reference>
<keyword evidence="3" id="KW-1185">Reference proteome</keyword>
<feature type="compositionally biased region" description="Low complexity" evidence="1">
    <location>
        <begin position="335"/>
        <end position="348"/>
    </location>
</feature>
<feature type="region of interest" description="Disordered" evidence="1">
    <location>
        <begin position="31"/>
        <end position="60"/>
    </location>
</feature>
<accession>A0ABM5J7D9</accession>
<evidence type="ECO:0000313" key="3">
    <source>
        <dbReference type="Proteomes" id="UP001652680"/>
    </source>
</evidence>
<organism evidence="2 3">
    <name type="scientific">Drosophila rhopaloa</name>
    <name type="common">Fruit fly</name>
    <dbReference type="NCBI Taxonomy" id="1041015"/>
    <lineage>
        <taxon>Eukaryota</taxon>
        <taxon>Metazoa</taxon>
        <taxon>Ecdysozoa</taxon>
        <taxon>Arthropoda</taxon>
        <taxon>Hexapoda</taxon>
        <taxon>Insecta</taxon>
        <taxon>Pterygota</taxon>
        <taxon>Neoptera</taxon>
        <taxon>Endopterygota</taxon>
        <taxon>Diptera</taxon>
        <taxon>Brachycera</taxon>
        <taxon>Muscomorpha</taxon>
        <taxon>Ephydroidea</taxon>
        <taxon>Drosophilidae</taxon>
        <taxon>Drosophila</taxon>
        <taxon>Sophophora</taxon>
    </lineage>
</organism>
<dbReference type="Proteomes" id="UP001652680">
    <property type="component" value="Unassembled WGS sequence"/>
</dbReference>
<name>A0ABM5J7D9_DRORH</name>
<sequence length="373" mass="41977">MLKKVSAASKLRTRLGLRSGGSLIDIRELEEEEQHNQIEQEAPPSNTNMNNLDSGNASGSLSPTVSNSMTIVSTNLSPKDILGFVQHLPTYEGPSDNLETFIDSVEELLMLIRSVDQTPYGQMILRAIRNRVKGKAHEALDLCGTPLIWDEIKANLKRLYTSKKTEAILIREIQTLPSGLSINKLFFAIAKLRSQLVSLTNDSDRDAQNLAAKHALYSDICLNAFVVGLNGPLKTIIRSRNPESIEKAYEIAQIEQNFYYQNSDGQQNNRRRENSNDQQNYRNRENSVDRNRPYQRHQQNQRQSGSNSTRRNDTRQQPQNRQENHSSRTQNPFRNNSGSNSSSQQNNNTPSASCNINDGANFLQEASDNQSAS</sequence>
<dbReference type="RefSeq" id="XP_044314740.1">
    <property type="nucleotide sequence ID" value="XM_044458805.1"/>
</dbReference>
<feature type="compositionally biased region" description="Basic and acidic residues" evidence="1">
    <location>
        <begin position="282"/>
        <end position="292"/>
    </location>
</feature>
<proteinExistence type="predicted"/>
<dbReference type="EnsemblMetazoa" id="XM_044458805.1">
    <property type="protein sequence ID" value="XP_044314740.1"/>
    <property type="gene ID" value="LOC123037557"/>
</dbReference>
<dbReference type="GeneID" id="123037557"/>
<feature type="compositionally biased region" description="Polar residues" evidence="1">
    <location>
        <begin position="349"/>
        <end position="373"/>
    </location>
</feature>
<feature type="compositionally biased region" description="Polar residues" evidence="1">
    <location>
        <begin position="296"/>
        <end position="334"/>
    </location>
</feature>